<dbReference type="Proteomes" id="UP000830639">
    <property type="component" value="Chromosome"/>
</dbReference>
<evidence type="ECO:0000313" key="2">
    <source>
        <dbReference type="Proteomes" id="UP000830639"/>
    </source>
</evidence>
<proteinExistence type="predicted"/>
<protein>
    <submittedName>
        <fullName evidence="1">Uncharacterized protein</fullName>
    </submittedName>
</protein>
<dbReference type="EMBL" id="CP096034">
    <property type="protein sequence ID" value="UPM55530.1"/>
    <property type="molecule type" value="Genomic_DNA"/>
</dbReference>
<organism evidence="1 2">
    <name type="scientific">Gottfriedia acidiceleris</name>
    <dbReference type="NCBI Taxonomy" id="371036"/>
    <lineage>
        <taxon>Bacteria</taxon>
        <taxon>Bacillati</taxon>
        <taxon>Bacillota</taxon>
        <taxon>Bacilli</taxon>
        <taxon>Bacillales</taxon>
        <taxon>Bacillaceae</taxon>
        <taxon>Gottfriedia</taxon>
    </lineage>
</organism>
<evidence type="ECO:0000313" key="1">
    <source>
        <dbReference type="EMBL" id="UPM55530.1"/>
    </source>
</evidence>
<name>A0ABY4JNW3_9BACI</name>
<keyword evidence="2" id="KW-1185">Reference proteome</keyword>
<reference evidence="1 2" key="1">
    <citation type="submission" date="2022-04" db="EMBL/GenBank/DDBJ databases">
        <title>Mechanism of arsenic methylation and mitigation arsenic toxicity by Bacillus sp. LH14 from an Arsenic-Contaminated Paddy Soil.</title>
        <authorList>
            <person name="Wang D."/>
        </authorList>
    </citation>
    <scope>NUCLEOTIDE SEQUENCE [LARGE SCALE GENOMIC DNA]</scope>
    <source>
        <strain evidence="1 2">LH14</strain>
    </source>
</reference>
<dbReference type="RefSeq" id="WP_248268540.1">
    <property type="nucleotide sequence ID" value="NZ_CP096034.1"/>
</dbReference>
<gene>
    <name evidence="1" type="ORF">MY490_06755</name>
</gene>
<sequence>MAELTDILKDFPIINFESKKQYLLKELLKRYPNNIKLLELVTQFRKSNTIVSPNDYPLSNEFVNTLYIALNSDEDKVELLLKEKLDEQNRELKKDYDYKISSILNQYERFISLLETYDKELTITSKHLGRNINTQTIIDLARKLKIELKSIE</sequence>
<accession>A0ABY4JNW3</accession>